<evidence type="ECO:0000256" key="1">
    <source>
        <dbReference type="SAM" id="MobiDB-lite"/>
    </source>
</evidence>
<comment type="caution">
    <text evidence="2">The sequence shown here is derived from an EMBL/GenBank/DDBJ whole genome shotgun (WGS) entry which is preliminary data.</text>
</comment>
<proteinExistence type="predicted"/>
<dbReference type="AlphaFoldDB" id="A0AAN4ZG32"/>
<protein>
    <submittedName>
        <fullName evidence="2">Uncharacterized protein</fullName>
    </submittedName>
</protein>
<gene>
    <name evidence="2" type="ORF">PMAYCL1PPCAC_10687</name>
</gene>
<dbReference type="EMBL" id="BTRK01000003">
    <property type="protein sequence ID" value="GMR40492.1"/>
    <property type="molecule type" value="Genomic_DNA"/>
</dbReference>
<feature type="region of interest" description="Disordered" evidence="1">
    <location>
        <begin position="1"/>
        <end position="36"/>
    </location>
</feature>
<dbReference type="Proteomes" id="UP001328107">
    <property type="component" value="Unassembled WGS sequence"/>
</dbReference>
<reference evidence="3" key="1">
    <citation type="submission" date="2022-10" db="EMBL/GenBank/DDBJ databases">
        <title>Genome assembly of Pristionchus species.</title>
        <authorList>
            <person name="Yoshida K."/>
            <person name="Sommer R.J."/>
        </authorList>
    </citation>
    <scope>NUCLEOTIDE SEQUENCE [LARGE SCALE GENOMIC DNA]</scope>
    <source>
        <strain evidence="3">RS5460</strain>
    </source>
</reference>
<organism evidence="2 3">
    <name type="scientific">Pristionchus mayeri</name>
    <dbReference type="NCBI Taxonomy" id="1317129"/>
    <lineage>
        <taxon>Eukaryota</taxon>
        <taxon>Metazoa</taxon>
        <taxon>Ecdysozoa</taxon>
        <taxon>Nematoda</taxon>
        <taxon>Chromadorea</taxon>
        <taxon>Rhabditida</taxon>
        <taxon>Rhabditina</taxon>
        <taxon>Diplogasteromorpha</taxon>
        <taxon>Diplogasteroidea</taxon>
        <taxon>Neodiplogasteridae</taxon>
        <taxon>Pristionchus</taxon>
    </lineage>
</organism>
<feature type="compositionally biased region" description="Basic and acidic residues" evidence="1">
    <location>
        <begin position="18"/>
        <end position="29"/>
    </location>
</feature>
<sequence>TRSSQAGGFLRSSRFRRGTHEGDQKERIRTSNGHPSTGNSYRALWSECALHCQDWFGKFCSLHRAHHGPEGLTRRGWSDSSYRCADTPTAGVPGGEALLKSLHHERLLRIRRRQQVGTEQRCAGTGSGDSLCTPGSNYRFGQDRGDEFYSGDLPRVRRSRSNVSHGIRGTRKIDLRPHSTRSPMPHVLSHIQIKGGAARSRSPQRSRPDQAVRG</sequence>
<evidence type="ECO:0000313" key="2">
    <source>
        <dbReference type="EMBL" id="GMR40492.1"/>
    </source>
</evidence>
<feature type="non-terminal residue" evidence="2">
    <location>
        <position position="214"/>
    </location>
</feature>
<keyword evidence="3" id="KW-1185">Reference proteome</keyword>
<evidence type="ECO:0000313" key="3">
    <source>
        <dbReference type="Proteomes" id="UP001328107"/>
    </source>
</evidence>
<name>A0AAN4ZG32_9BILA</name>
<feature type="non-terminal residue" evidence="2">
    <location>
        <position position="1"/>
    </location>
</feature>
<accession>A0AAN4ZG32</accession>
<feature type="region of interest" description="Disordered" evidence="1">
    <location>
        <begin position="193"/>
        <end position="214"/>
    </location>
</feature>